<evidence type="ECO:0000313" key="1">
    <source>
        <dbReference type="EMBL" id="KAK7835631.1"/>
    </source>
</evidence>
<dbReference type="PANTHER" id="PTHR31933:SF1">
    <property type="entry name" value="PROTEIN PECTIC ARABINOGALACTAN SYNTHESIS-RELATED"/>
    <property type="match status" value="1"/>
</dbReference>
<sequence>NALYLCKKDGIVLHCPLVKEGPSLWENPYSTTTSWKPCAERRDGGISGLCGRVYICGTEQLSCLFADLPLENETNGYIFIHAEGGLNQQRIAV</sequence>
<protein>
    <submittedName>
        <fullName evidence="1">Protein pectic arabinogalactan synthesis-related</fullName>
    </submittedName>
</protein>
<dbReference type="PANTHER" id="PTHR31933">
    <property type="entry name" value="O-FUCOSYLTRANSFERASE 2-RELATED"/>
    <property type="match status" value="1"/>
</dbReference>
<comment type="caution">
    <text evidence="1">The sequence shown here is derived from an EMBL/GenBank/DDBJ whole genome shotgun (WGS) entry which is preliminary data.</text>
</comment>
<dbReference type="AlphaFoldDB" id="A0AAW0KAS4"/>
<keyword evidence="2" id="KW-1185">Reference proteome</keyword>
<accession>A0AAW0KAS4</accession>
<evidence type="ECO:0000313" key="2">
    <source>
        <dbReference type="Proteomes" id="UP000237347"/>
    </source>
</evidence>
<organism evidence="1 2">
    <name type="scientific">Quercus suber</name>
    <name type="common">Cork oak</name>
    <dbReference type="NCBI Taxonomy" id="58331"/>
    <lineage>
        <taxon>Eukaryota</taxon>
        <taxon>Viridiplantae</taxon>
        <taxon>Streptophyta</taxon>
        <taxon>Embryophyta</taxon>
        <taxon>Tracheophyta</taxon>
        <taxon>Spermatophyta</taxon>
        <taxon>Magnoliopsida</taxon>
        <taxon>eudicotyledons</taxon>
        <taxon>Gunneridae</taxon>
        <taxon>Pentapetalae</taxon>
        <taxon>rosids</taxon>
        <taxon>fabids</taxon>
        <taxon>Fagales</taxon>
        <taxon>Fagaceae</taxon>
        <taxon>Quercus</taxon>
    </lineage>
</organism>
<proteinExistence type="predicted"/>
<dbReference type="InterPro" id="IPR052272">
    <property type="entry name" value="GT106_glycosyltransferase"/>
</dbReference>
<dbReference type="Proteomes" id="UP000237347">
    <property type="component" value="Unassembled WGS sequence"/>
</dbReference>
<feature type="non-terminal residue" evidence="1">
    <location>
        <position position="1"/>
    </location>
</feature>
<dbReference type="EMBL" id="PKMF04000368">
    <property type="protein sequence ID" value="KAK7835631.1"/>
    <property type="molecule type" value="Genomic_DNA"/>
</dbReference>
<gene>
    <name evidence="1" type="primary">PAGR_4</name>
    <name evidence="1" type="ORF">CFP56_023365</name>
</gene>
<reference evidence="1 2" key="1">
    <citation type="journal article" date="2018" name="Sci. Data">
        <title>The draft genome sequence of cork oak.</title>
        <authorList>
            <person name="Ramos A.M."/>
            <person name="Usie A."/>
            <person name="Barbosa P."/>
            <person name="Barros P.M."/>
            <person name="Capote T."/>
            <person name="Chaves I."/>
            <person name="Simoes F."/>
            <person name="Abreu I."/>
            <person name="Carrasquinho I."/>
            <person name="Faro C."/>
            <person name="Guimaraes J.B."/>
            <person name="Mendonca D."/>
            <person name="Nobrega F."/>
            <person name="Rodrigues L."/>
            <person name="Saibo N.J.M."/>
            <person name="Varela M.C."/>
            <person name="Egas C."/>
            <person name="Matos J."/>
            <person name="Miguel C.M."/>
            <person name="Oliveira M.M."/>
            <person name="Ricardo C.P."/>
            <person name="Goncalves S."/>
        </authorList>
    </citation>
    <scope>NUCLEOTIDE SEQUENCE [LARGE SCALE GENOMIC DNA]</scope>
    <source>
        <strain evidence="2">cv. HL8</strain>
    </source>
</reference>
<name>A0AAW0KAS4_QUESU</name>